<dbReference type="InterPro" id="IPR000740">
    <property type="entry name" value="GrpE"/>
</dbReference>
<dbReference type="EMBL" id="SLUN01000019">
    <property type="protein sequence ID" value="TCL64282.1"/>
    <property type="molecule type" value="Genomic_DNA"/>
</dbReference>
<dbReference type="GO" id="GO:0005737">
    <property type="term" value="C:cytoplasm"/>
    <property type="evidence" value="ECO:0007669"/>
    <property type="project" value="UniProtKB-SubCell"/>
</dbReference>
<evidence type="ECO:0000313" key="14">
    <source>
        <dbReference type="EMBL" id="TCL64282.1"/>
    </source>
</evidence>
<proteinExistence type="inferred from homology"/>
<evidence type="ECO:0000256" key="2">
    <source>
        <dbReference type="ARBA" id="ARBA00009054"/>
    </source>
</evidence>
<dbReference type="PANTHER" id="PTHR21237">
    <property type="entry name" value="GRPE PROTEIN"/>
    <property type="match status" value="1"/>
</dbReference>
<evidence type="ECO:0000256" key="13">
    <source>
        <dbReference type="SAM" id="MobiDB-lite"/>
    </source>
</evidence>
<evidence type="ECO:0000256" key="7">
    <source>
        <dbReference type="ARBA" id="ARBA00053401"/>
    </source>
</evidence>
<sequence>MVKKEQNIAENVSLNETAGSEATAEEKKTVENNVVSPEERLAQLEQELQSTIQAKDEYYNRLLRNQADFDNFRRRTRTEMEQLTLSAGEDLVKKILPALDSLERAVLCFNEQQDNCSWREGVELTLKQFRNILMTEGLEAVVALEQEFDPQVHEAVMQEESSTVSTPTVVQELQRGYKFRGKLLRPALVKVAVPAK</sequence>
<dbReference type="SUPFAM" id="SSF58014">
    <property type="entry name" value="Coiled-coil domain of nucleotide exchange factor GrpE"/>
    <property type="match status" value="1"/>
</dbReference>
<dbReference type="InterPro" id="IPR013805">
    <property type="entry name" value="GrpE_CC"/>
</dbReference>
<dbReference type="RefSeq" id="WP_132015229.1">
    <property type="nucleotide sequence ID" value="NZ_SLUN01000019.1"/>
</dbReference>
<organism evidence="14 15">
    <name type="scientific">Hydrogenispora ethanolica</name>
    <dbReference type="NCBI Taxonomy" id="1082276"/>
    <lineage>
        <taxon>Bacteria</taxon>
        <taxon>Bacillati</taxon>
        <taxon>Bacillota</taxon>
        <taxon>Hydrogenispora</taxon>
    </lineage>
</organism>
<dbReference type="InterPro" id="IPR009012">
    <property type="entry name" value="GrpE_head"/>
</dbReference>
<dbReference type="GO" id="GO:0042803">
    <property type="term" value="F:protein homodimerization activity"/>
    <property type="evidence" value="ECO:0007669"/>
    <property type="project" value="InterPro"/>
</dbReference>
<evidence type="ECO:0000256" key="11">
    <source>
        <dbReference type="RuleBase" id="RU000639"/>
    </source>
</evidence>
<dbReference type="PROSITE" id="PS01071">
    <property type="entry name" value="GRPE"/>
    <property type="match status" value="1"/>
</dbReference>
<dbReference type="CDD" id="cd00446">
    <property type="entry name" value="GrpE"/>
    <property type="match status" value="1"/>
</dbReference>
<accession>A0A4R1RFD1</accession>
<dbReference type="Proteomes" id="UP000295008">
    <property type="component" value="Unassembled WGS sequence"/>
</dbReference>
<gene>
    <name evidence="10" type="primary">grpE</name>
    <name evidence="14" type="ORF">EDC14_101988</name>
</gene>
<dbReference type="GO" id="GO:0006457">
    <property type="term" value="P:protein folding"/>
    <property type="evidence" value="ECO:0007669"/>
    <property type="project" value="InterPro"/>
</dbReference>
<dbReference type="GO" id="GO:0051087">
    <property type="term" value="F:protein-folding chaperone binding"/>
    <property type="evidence" value="ECO:0007669"/>
    <property type="project" value="InterPro"/>
</dbReference>
<dbReference type="PRINTS" id="PR00773">
    <property type="entry name" value="GRPEPROTEIN"/>
</dbReference>
<feature type="region of interest" description="Disordered" evidence="13">
    <location>
        <begin position="1"/>
        <end position="36"/>
    </location>
</feature>
<evidence type="ECO:0000256" key="10">
    <source>
        <dbReference type="HAMAP-Rule" id="MF_01151"/>
    </source>
</evidence>
<dbReference type="PANTHER" id="PTHR21237:SF23">
    <property type="entry name" value="GRPE PROTEIN HOMOLOG, MITOCHONDRIAL"/>
    <property type="match status" value="1"/>
</dbReference>
<dbReference type="HAMAP" id="MF_01151">
    <property type="entry name" value="GrpE"/>
    <property type="match status" value="1"/>
</dbReference>
<dbReference type="FunFam" id="2.30.22.10:FF:000001">
    <property type="entry name" value="Protein GrpE"/>
    <property type="match status" value="1"/>
</dbReference>
<keyword evidence="4 10" id="KW-0963">Cytoplasm</keyword>
<comment type="function">
    <text evidence="7 10 11">Participates actively in the response to hyperosmotic and heat shock by preventing the aggregation of stress-denatured proteins, in association with DnaK and GrpE. It is the nucleotide exchange factor for DnaK and may function as a thermosensor. Unfolded proteins bind initially to DnaJ; upon interaction with the DnaJ-bound protein, DnaK hydrolyzes its bound ATP, resulting in the formation of a stable complex. GrpE releases ADP from DnaK; ATP binding to DnaK triggers the release of the substrate protein, thus completing the reaction cycle. Several rounds of ATP-dependent interactions between DnaJ, DnaK and GrpE are required for fully efficient folding.</text>
</comment>
<comment type="caution">
    <text evidence="14">The sequence shown here is derived from an EMBL/GenBank/DDBJ whole genome shotgun (WGS) entry which is preliminary data.</text>
</comment>
<comment type="similarity">
    <text evidence="2 10 12">Belongs to the GrpE family.</text>
</comment>
<name>A0A4R1RFD1_HYDET</name>
<reference evidence="14 15" key="1">
    <citation type="submission" date="2019-03" db="EMBL/GenBank/DDBJ databases">
        <title>Genomic Encyclopedia of Type Strains, Phase IV (KMG-IV): sequencing the most valuable type-strain genomes for metagenomic binning, comparative biology and taxonomic classification.</title>
        <authorList>
            <person name="Goeker M."/>
        </authorList>
    </citation>
    <scope>NUCLEOTIDE SEQUENCE [LARGE SCALE GENOMIC DNA]</scope>
    <source>
        <strain evidence="14 15">LX-B</strain>
    </source>
</reference>
<evidence type="ECO:0000256" key="4">
    <source>
        <dbReference type="ARBA" id="ARBA00022490"/>
    </source>
</evidence>
<evidence type="ECO:0000256" key="3">
    <source>
        <dbReference type="ARBA" id="ARBA00011738"/>
    </source>
</evidence>
<evidence type="ECO:0000256" key="12">
    <source>
        <dbReference type="RuleBase" id="RU004478"/>
    </source>
</evidence>
<evidence type="ECO:0000256" key="9">
    <source>
        <dbReference type="ARBA" id="ARBA00076414"/>
    </source>
</evidence>
<keyword evidence="6 10" id="KW-0143">Chaperone</keyword>
<dbReference type="GO" id="GO:0000774">
    <property type="term" value="F:adenyl-nucleotide exchange factor activity"/>
    <property type="evidence" value="ECO:0007669"/>
    <property type="project" value="InterPro"/>
</dbReference>
<keyword evidence="15" id="KW-1185">Reference proteome</keyword>
<comment type="subunit">
    <text evidence="3 10">Homodimer.</text>
</comment>
<dbReference type="OrthoDB" id="9812586at2"/>
<evidence type="ECO:0000313" key="15">
    <source>
        <dbReference type="Proteomes" id="UP000295008"/>
    </source>
</evidence>
<feature type="compositionally biased region" description="Polar residues" evidence="13">
    <location>
        <begin position="8"/>
        <end position="20"/>
    </location>
</feature>
<evidence type="ECO:0000256" key="8">
    <source>
        <dbReference type="ARBA" id="ARBA00072274"/>
    </source>
</evidence>
<evidence type="ECO:0000256" key="6">
    <source>
        <dbReference type="ARBA" id="ARBA00023186"/>
    </source>
</evidence>
<dbReference type="GO" id="GO:0051082">
    <property type="term" value="F:unfolded protein binding"/>
    <property type="evidence" value="ECO:0007669"/>
    <property type="project" value="TreeGrafter"/>
</dbReference>
<comment type="subcellular location">
    <subcellularLocation>
        <location evidence="1 10">Cytoplasm</location>
    </subcellularLocation>
</comment>
<evidence type="ECO:0000256" key="5">
    <source>
        <dbReference type="ARBA" id="ARBA00023016"/>
    </source>
</evidence>
<dbReference type="SUPFAM" id="SSF51064">
    <property type="entry name" value="Head domain of nucleotide exchange factor GrpE"/>
    <property type="match status" value="1"/>
</dbReference>
<dbReference type="NCBIfam" id="NF010738">
    <property type="entry name" value="PRK14140.1"/>
    <property type="match status" value="1"/>
</dbReference>
<evidence type="ECO:0000256" key="1">
    <source>
        <dbReference type="ARBA" id="ARBA00004496"/>
    </source>
</evidence>
<protein>
    <recommendedName>
        <fullName evidence="8 10">Protein GrpE</fullName>
    </recommendedName>
    <alternativeName>
        <fullName evidence="9 10">HSP-70 cofactor</fullName>
    </alternativeName>
</protein>
<dbReference type="Gene3D" id="3.90.20.20">
    <property type="match status" value="1"/>
</dbReference>
<dbReference type="Pfam" id="PF01025">
    <property type="entry name" value="GrpE"/>
    <property type="match status" value="1"/>
</dbReference>
<dbReference type="Gene3D" id="2.30.22.10">
    <property type="entry name" value="Head domain of nucleotide exchange factor GrpE"/>
    <property type="match status" value="1"/>
</dbReference>
<keyword evidence="5 10" id="KW-0346">Stress response</keyword>
<dbReference type="AlphaFoldDB" id="A0A4R1RFD1"/>